<keyword evidence="3" id="KW-1185">Reference proteome</keyword>
<comment type="caution">
    <text evidence="2">The sequence shown here is derived from an EMBL/GenBank/DDBJ whole genome shotgun (WGS) entry which is preliminary data.</text>
</comment>
<name>A0AAE0PGH1_SORBR</name>
<dbReference type="PANTHER" id="PTHR15615">
    <property type="match status" value="1"/>
</dbReference>
<reference evidence="2" key="1">
    <citation type="journal article" date="2023" name="Mol. Phylogenet. Evol.">
        <title>Genome-scale phylogeny and comparative genomics of the fungal order Sordariales.</title>
        <authorList>
            <person name="Hensen N."/>
            <person name="Bonometti L."/>
            <person name="Westerberg I."/>
            <person name="Brannstrom I.O."/>
            <person name="Guillou S."/>
            <person name="Cros-Aarteil S."/>
            <person name="Calhoun S."/>
            <person name="Haridas S."/>
            <person name="Kuo A."/>
            <person name="Mondo S."/>
            <person name="Pangilinan J."/>
            <person name="Riley R."/>
            <person name="LaButti K."/>
            <person name="Andreopoulos B."/>
            <person name="Lipzen A."/>
            <person name="Chen C."/>
            <person name="Yan M."/>
            <person name="Daum C."/>
            <person name="Ng V."/>
            <person name="Clum A."/>
            <person name="Steindorff A."/>
            <person name="Ohm R.A."/>
            <person name="Martin F."/>
            <person name="Silar P."/>
            <person name="Natvig D.O."/>
            <person name="Lalanne C."/>
            <person name="Gautier V."/>
            <person name="Ament-Velasquez S.L."/>
            <person name="Kruys A."/>
            <person name="Hutchinson M.I."/>
            <person name="Powell A.J."/>
            <person name="Barry K."/>
            <person name="Miller A.N."/>
            <person name="Grigoriev I.V."/>
            <person name="Debuchy R."/>
            <person name="Gladieux P."/>
            <person name="Hiltunen Thoren M."/>
            <person name="Johannesson H."/>
        </authorList>
    </citation>
    <scope>NUCLEOTIDE SEQUENCE</scope>
    <source>
        <strain evidence="2">FGSC 1904</strain>
    </source>
</reference>
<feature type="compositionally biased region" description="Low complexity" evidence="1">
    <location>
        <begin position="10"/>
        <end position="34"/>
    </location>
</feature>
<dbReference type="GO" id="GO:0000307">
    <property type="term" value="C:cyclin-dependent protein kinase holoenzyme complex"/>
    <property type="evidence" value="ECO:0007669"/>
    <property type="project" value="TreeGrafter"/>
</dbReference>
<feature type="compositionally biased region" description="Basic and acidic residues" evidence="1">
    <location>
        <begin position="154"/>
        <end position="164"/>
    </location>
</feature>
<dbReference type="GO" id="GO:0019901">
    <property type="term" value="F:protein kinase binding"/>
    <property type="evidence" value="ECO:0007669"/>
    <property type="project" value="InterPro"/>
</dbReference>
<dbReference type="AlphaFoldDB" id="A0AAE0PGH1"/>
<sequence>MSPNPEHSAPAHTDPPATDPPAADAEQKSDSSAPASPPPAPVPSNDPKLFRQISQQHDADEHVDDIYKVSPLAALKLLSAGIETLVSLTGDIPPTPPPRSPTIPHMRGMEAEKQSIVRSNSEKNLARLLQNKSASNSPRRPFSPAPQRHPHPPPSREGHKKSESIDGVQLRTPNPTPPPNLSAAEAKAALEPYIIVGENSQPLNTQHSAITRKFYSRLPPPISITDYLLRIHQYCPMSTAVYLAASLYIHRLAIIERAIVVTKRNAHRLLLAGIRVAMKALEDLSYPHSKFAKVGGVSESELARLEISFCFLVGFELRVDEEALRGQWDMLKTGVEAWEGVEHDLYGKKDGGVITLRQPPPGRQGPCGVVTAGAGAAAEA</sequence>
<dbReference type="Gene3D" id="1.10.472.10">
    <property type="entry name" value="Cyclin-like"/>
    <property type="match status" value="1"/>
</dbReference>
<reference evidence="2" key="2">
    <citation type="submission" date="2023-07" db="EMBL/GenBank/DDBJ databases">
        <authorList>
            <consortium name="Lawrence Berkeley National Laboratory"/>
            <person name="Haridas S."/>
            <person name="Hensen N."/>
            <person name="Bonometti L."/>
            <person name="Westerberg I."/>
            <person name="Brannstrom I.O."/>
            <person name="Guillou S."/>
            <person name="Cros-Aarteil S."/>
            <person name="Calhoun S."/>
            <person name="Kuo A."/>
            <person name="Mondo S."/>
            <person name="Pangilinan J."/>
            <person name="Riley R."/>
            <person name="LaButti K."/>
            <person name="Andreopoulos B."/>
            <person name="Lipzen A."/>
            <person name="Chen C."/>
            <person name="Yanf M."/>
            <person name="Daum C."/>
            <person name="Ng V."/>
            <person name="Clum A."/>
            <person name="Steindorff A."/>
            <person name="Ohm R."/>
            <person name="Martin F."/>
            <person name="Silar P."/>
            <person name="Natvig D."/>
            <person name="Lalanne C."/>
            <person name="Gautier V."/>
            <person name="Ament-velasquez S.L."/>
            <person name="Kruys A."/>
            <person name="Hutchinson M.I."/>
            <person name="Powell A.J."/>
            <person name="Barry K."/>
            <person name="Miller A.N."/>
            <person name="Grigoriev I.V."/>
            <person name="Debuchy R."/>
            <person name="Gladieux P."/>
            <person name="Thoren M.H."/>
            <person name="Johannesson H."/>
        </authorList>
    </citation>
    <scope>NUCLEOTIDE SEQUENCE</scope>
    <source>
        <strain evidence="2">FGSC 1904</strain>
    </source>
</reference>
<feature type="region of interest" description="Disordered" evidence="1">
    <location>
        <begin position="131"/>
        <end position="182"/>
    </location>
</feature>
<dbReference type="InterPro" id="IPR036915">
    <property type="entry name" value="Cyclin-like_sf"/>
</dbReference>
<dbReference type="CDD" id="cd20558">
    <property type="entry name" value="CYCLIN_ScPCL7-like"/>
    <property type="match status" value="1"/>
</dbReference>
<evidence type="ECO:0000256" key="1">
    <source>
        <dbReference type="SAM" id="MobiDB-lite"/>
    </source>
</evidence>
<evidence type="ECO:0000313" key="3">
    <source>
        <dbReference type="Proteomes" id="UP001281003"/>
    </source>
</evidence>
<gene>
    <name evidence="2" type="ORF">B0T20DRAFT_352017</name>
</gene>
<dbReference type="PANTHER" id="PTHR15615:SF32">
    <property type="entry name" value="PROTEIN KINASE COMPLEX COMPONENT, PUTATIVE (AFU_ORTHOLOGUE AFUA_2G07660)-RELATED"/>
    <property type="match status" value="1"/>
</dbReference>
<proteinExistence type="predicted"/>
<protein>
    <submittedName>
        <fullName evidence="2">Cyclin-domain-containing protein</fullName>
    </submittedName>
</protein>
<dbReference type="EMBL" id="JAUTDP010000005">
    <property type="protein sequence ID" value="KAK3399514.1"/>
    <property type="molecule type" value="Genomic_DNA"/>
</dbReference>
<dbReference type="GO" id="GO:0005634">
    <property type="term" value="C:nucleus"/>
    <property type="evidence" value="ECO:0007669"/>
    <property type="project" value="TreeGrafter"/>
</dbReference>
<organism evidence="2 3">
    <name type="scientific">Sordaria brevicollis</name>
    <dbReference type="NCBI Taxonomy" id="83679"/>
    <lineage>
        <taxon>Eukaryota</taxon>
        <taxon>Fungi</taxon>
        <taxon>Dikarya</taxon>
        <taxon>Ascomycota</taxon>
        <taxon>Pezizomycotina</taxon>
        <taxon>Sordariomycetes</taxon>
        <taxon>Sordariomycetidae</taxon>
        <taxon>Sordariales</taxon>
        <taxon>Sordariaceae</taxon>
        <taxon>Sordaria</taxon>
    </lineage>
</organism>
<evidence type="ECO:0000313" key="2">
    <source>
        <dbReference type="EMBL" id="KAK3399514.1"/>
    </source>
</evidence>
<feature type="compositionally biased region" description="Pro residues" evidence="1">
    <location>
        <begin position="35"/>
        <end position="44"/>
    </location>
</feature>
<feature type="region of interest" description="Disordered" evidence="1">
    <location>
        <begin position="1"/>
        <end position="62"/>
    </location>
</feature>
<accession>A0AAE0PGH1</accession>
<dbReference type="GO" id="GO:0016538">
    <property type="term" value="F:cyclin-dependent protein serine/threonine kinase regulator activity"/>
    <property type="evidence" value="ECO:0007669"/>
    <property type="project" value="TreeGrafter"/>
</dbReference>
<dbReference type="SUPFAM" id="SSF47954">
    <property type="entry name" value="Cyclin-like"/>
    <property type="match status" value="1"/>
</dbReference>
<dbReference type="InterPro" id="IPR013922">
    <property type="entry name" value="Cyclin_PHO80-like"/>
</dbReference>
<dbReference type="Proteomes" id="UP001281003">
    <property type="component" value="Unassembled WGS sequence"/>
</dbReference>
<dbReference type="Pfam" id="PF08613">
    <property type="entry name" value="Cyclin"/>
    <property type="match status" value="1"/>
</dbReference>